<dbReference type="InterPro" id="IPR028098">
    <property type="entry name" value="Glyco_trans_4-like_N"/>
</dbReference>
<evidence type="ECO:0000313" key="4">
    <source>
        <dbReference type="Proteomes" id="UP000316304"/>
    </source>
</evidence>
<evidence type="ECO:0000259" key="1">
    <source>
        <dbReference type="Pfam" id="PF00534"/>
    </source>
</evidence>
<evidence type="ECO:0000313" key="3">
    <source>
        <dbReference type="EMBL" id="TWU21213.1"/>
    </source>
</evidence>
<dbReference type="CDD" id="cd03801">
    <property type="entry name" value="GT4_PimA-like"/>
    <property type="match status" value="1"/>
</dbReference>
<evidence type="ECO:0000259" key="2">
    <source>
        <dbReference type="Pfam" id="PF13439"/>
    </source>
</evidence>
<dbReference type="EC" id="2.4.1.345" evidence="3"/>
<dbReference type="OrthoDB" id="258796at2"/>
<accession>A0A5C6C930</accession>
<proteinExistence type="predicted"/>
<dbReference type="InterPro" id="IPR001296">
    <property type="entry name" value="Glyco_trans_1"/>
</dbReference>
<keyword evidence="3" id="KW-0808">Transferase</keyword>
<dbReference type="GO" id="GO:0043750">
    <property type="term" value="F:phosphatidylinositol alpha-mannosyltransferase activity"/>
    <property type="evidence" value="ECO:0007669"/>
    <property type="project" value="UniProtKB-EC"/>
</dbReference>
<sequence>MNLKSHSILLLSNSSNLGGGERSLLLIAQGLIRRNWKVHVAVPASGRMTAELTAAEIPHTVVPYALHSWKKPFRFLLDLRRWSRIFKGISCDLIHANDISTARSLAYSARQFRLPLLCHIRYPPESSYVDWAFRGVPRPNAFVFNSHAMKAELGSLIMSACPRVRQIVLHNAVDTENFHPPSQDTHNDRPIVAILANLVPVKGHDDFLAMAMHLCQRGYKCRYWIIGEDVFRTGADQQLRQKAAELGIGSHVEFLGHVRDVPNTLRRIDILVCPSTVETFGRCLIEAMACGKPVVATRVGGIPEVVDDSVTGILVAPREPRQLADAVESLLTDRDRSEEMGRAGRRSVVANFSEQVHVDKLITIYEQFLGGRCLPSNGDECESTSMST</sequence>
<feature type="domain" description="Glycosyl transferase family 1" evidence="1">
    <location>
        <begin position="182"/>
        <end position="346"/>
    </location>
</feature>
<feature type="domain" description="Glycosyltransferase subfamily 4-like N-terminal" evidence="2">
    <location>
        <begin position="18"/>
        <end position="176"/>
    </location>
</feature>
<keyword evidence="3" id="KW-0328">Glycosyltransferase</keyword>
<dbReference type="Pfam" id="PF00534">
    <property type="entry name" value="Glycos_transf_1"/>
    <property type="match status" value="1"/>
</dbReference>
<dbReference type="AlphaFoldDB" id="A0A5C6C930"/>
<organism evidence="3 4">
    <name type="scientific">Novipirellula galeiformis</name>
    <dbReference type="NCBI Taxonomy" id="2528004"/>
    <lineage>
        <taxon>Bacteria</taxon>
        <taxon>Pseudomonadati</taxon>
        <taxon>Planctomycetota</taxon>
        <taxon>Planctomycetia</taxon>
        <taxon>Pirellulales</taxon>
        <taxon>Pirellulaceae</taxon>
        <taxon>Novipirellula</taxon>
    </lineage>
</organism>
<dbReference type="SUPFAM" id="SSF53756">
    <property type="entry name" value="UDP-Glycosyltransferase/glycogen phosphorylase"/>
    <property type="match status" value="1"/>
</dbReference>
<name>A0A5C6C930_9BACT</name>
<dbReference type="Proteomes" id="UP000316304">
    <property type="component" value="Unassembled WGS sequence"/>
</dbReference>
<dbReference type="RefSeq" id="WP_146596303.1">
    <property type="nucleotide sequence ID" value="NZ_SJPT01000007.1"/>
</dbReference>
<dbReference type="EMBL" id="SJPT01000007">
    <property type="protein sequence ID" value="TWU21213.1"/>
    <property type="molecule type" value="Genomic_DNA"/>
</dbReference>
<dbReference type="Gene3D" id="3.40.50.2000">
    <property type="entry name" value="Glycogen Phosphorylase B"/>
    <property type="match status" value="2"/>
</dbReference>
<protein>
    <submittedName>
        <fullName evidence="3">GDP-mannose-dependent alpha-(1-6)-phosphatidylinositol monomannoside mannosyltransferase</fullName>
        <ecNumber evidence="3">2.4.1.345</ecNumber>
    </submittedName>
</protein>
<dbReference type="Pfam" id="PF13439">
    <property type="entry name" value="Glyco_transf_4"/>
    <property type="match status" value="1"/>
</dbReference>
<comment type="caution">
    <text evidence="3">The sequence shown here is derived from an EMBL/GenBank/DDBJ whole genome shotgun (WGS) entry which is preliminary data.</text>
</comment>
<dbReference type="PANTHER" id="PTHR12526">
    <property type="entry name" value="GLYCOSYLTRANSFERASE"/>
    <property type="match status" value="1"/>
</dbReference>
<gene>
    <name evidence="3" type="primary">pimB_4</name>
    <name evidence="3" type="ORF">Pla52o_42470</name>
</gene>
<keyword evidence="4" id="KW-1185">Reference proteome</keyword>
<reference evidence="3 4" key="1">
    <citation type="submission" date="2019-02" db="EMBL/GenBank/DDBJ databases">
        <title>Deep-cultivation of Planctomycetes and their phenomic and genomic characterization uncovers novel biology.</title>
        <authorList>
            <person name="Wiegand S."/>
            <person name="Jogler M."/>
            <person name="Boedeker C."/>
            <person name="Pinto D."/>
            <person name="Vollmers J."/>
            <person name="Rivas-Marin E."/>
            <person name="Kohn T."/>
            <person name="Peeters S.H."/>
            <person name="Heuer A."/>
            <person name="Rast P."/>
            <person name="Oberbeckmann S."/>
            <person name="Bunk B."/>
            <person name="Jeske O."/>
            <person name="Meyerdierks A."/>
            <person name="Storesund J.E."/>
            <person name="Kallscheuer N."/>
            <person name="Luecker S."/>
            <person name="Lage O.M."/>
            <person name="Pohl T."/>
            <person name="Merkel B.J."/>
            <person name="Hornburger P."/>
            <person name="Mueller R.-W."/>
            <person name="Bruemmer F."/>
            <person name="Labrenz M."/>
            <person name="Spormann A.M."/>
            <person name="Op Den Camp H."/>
            <person name="Overmann J."/>
            <person name="Amann R."/>
            <person name="Jetten M.S.M."/>
            <person name="Mascher T."/>
            <person name="Medema M.H."/>
            <person name="Devos D.P."/>
            <person name="Kaster A.-K."/>
            <person name="Ovreas L."/>
            <person name="Rohde M."/>
            <person name="Galperin M.Y."/>
            <person name="Jogler C."/>
        </authorList>
    </citation>
    <scope>NUCLEOTIDE SEQUENCE [LARGE SCALE GENOMIC DNA]</scope>
    <source>
        <strain evidence="3 4">Pla52o</strain>
    </source>
</reference>